<dbReference type="InterPro" id="IPR029012">
    <property type="entry name" value="Helix_hairpin_bin_sf"/>
</dbReference>
<dbReference type="Pfam" id="PF05082">
    <property type="entry name" value="Rop-like"/>
    <property type="match status" value="1"/>
</dbReference>
<dbReference type="Proteomes" id="UP000471409">
    <property type="component" value="Unassembled WGS sequence"/>
</dbReference>
<evidence type="ECO:0000313" key="3">
    <source>
        <dbReference type="EMBL" id="NEK54862.1"/>
    </source>
</evidence>
<organism evidence="3 4">
    <name type="scientific">Rhizobium leguminosarum</name>
    <dbReference type="NCBI Taxonomy" id="384"/>
    <lineage>
        <taxon>Bacteria</taxon>
        <taxon>Pseudomonadati</taxon>
        <taxon>Pseudomonadota</taxon>
        <taxon>Alphaproteobacteria</taxon>
        <taxon>Hyphomicrobiales</taxon>
        <taxon>Rhizobiaceae</taxon>
        <taxon>Rhizobium/Agrobacterium group</taxon>
        <taxon>Rhizobium</taxon>
    </lineage>
</organism>
<dbReference type="AlphaFoldDB" id="A0A6P0C318"/>
<evidence type="ECO:0000256" key="2">
    <source>
        <dbReference type="ARBA" id="ARBA00044954"/>
    </source>
</evidence>
<protein>
    <submittedName>
        <fullName evidence="3">Uncharacterized protein</fullName>
    </submittedName>
</protein>
<reference evidence="3 4" key="1">
    <citation type="submission" date="2020-01" db="EMBL/GenBank/DDBJ databases">
        <title>Rhizobium genotypes associated with high levels of biological nitrogen fixation by grain legumes in a temperate-maritime cropping system.</title>
        <authorList>
            <person name="Maluk M."/>
            <person name="Francesc Ferrando Molina F."/>
            <person name="Lopez Del Egido L."/>
            <person name="Lafos M."/>
            <person name="Langarica-Fuentes A."/>
            <person name="Gebre Yohannes G."/>
            <person name="Young M.W."/>
            <person name="Martin P."/>
            <person name="Gantlett R."/>
            <person name="Kenicer G."/>
            <person name="Hawes C."/>
            <person name="Begg G.S."/>
            <person name="Quilliam R.S."/>
            <person name="Squire G.R."/>
            <person name="Poole P.S."/>
            <person name="Young P.W."/>
            <person name="Iannetta P.M."/>
            <person name="James E.K."/>
        </authorList>
    </citation>
    <scope>NUCLEOTIDE SEQUENCE [LARGE SCALE GENOMIC DNA]</scope>
    <source>
        <strain evidence="3 4">JHI944</strain>
    </source>
</reference>
<comment type="caution">
    <text evidence="3">The sequence shown here is derived from an EMBL/GenBank/DDBJ whole genome shotgun (WGS) entry which is preliminary data.</text>
</comment>
<name>A0A6P0C318_RHILE</name>
<accession>A0A6P0C318</accession>
<dbReference type="EMBL" id="WXXP01000058">
    <property type="protein sequence ID" value="NEK54862.1"/>
    <property type="molecule type" value="Genomic_DNA"/>
</dbReference>
<evidence type="ECO:0000313" key="4">
    <source>
        <dbReference type="Proteomes" id="UP000471409"/>
    </source>
</evidence>
<evidence type="ECO:0000256" key="1">
    <source>
        <dbReference type="ARBA" id="ARBA00023231"/>
    </source>
</evidence>
<proteinExistence type="inferred from homology"/>
<gene>
    <name evidence="3" type="ORF">GUK36_36960</name>
</gene>
<dbReference type="PIRSF" id="PIRSF037676">
    <property type="entry name" value="DUF683"/>
    <property type="match status" value="1"/>
</dbReference>
<dbReference type="InterPro" id="IPR007774">
    <property type="entry name" value="Put_N_fixation"/>
</dbReference>
<keyword evidence="1" id="KW-0535">Nitrogen fixation</keyword>
<dbReference type="RefSeq" id="WP_028744179.1">
    <property type="nucleotide sequence ID" value="NZ_JAAXBM010000029.1"/>
</dbReference>
<dbReference type="Gene3D" id="1.10.287.660">
    <property type="entry name" value="Helix hairpin bin"/>
    <property type="match status" value="1"/>
</dbReference>
<sequence length="75" mass="8450">MLKLEELKKRVRKLTSRAGIAKMELHGLTEDLPRGWSEVTSVAEKAARAFAALQAAKRELAAAENSKWEARFRNI</sequence>
<comment type="similarity">
    <text evidence="2">Belongs to the UPF0437 family.</text>
</comment>